<keyword evidence="16 21" id="KW-0326">Glycosidase</keyword>
<comment type="similarity">
    <text evidence="4">Belongs to the PDCD4 family.</text>
</comment>
<dbReference type="FunFam" id="1.25.40.180:FF:000008">
    <property type="entry name" value="Programmed cell death protein 4"/>
    <property type="match status" value="1"/>
</dbReference>
<dbReference type="GO" id="GO:0005789">
    <property type="term" value="C:endoplasmic reticulum membrane"/>
    <property type="evidence" value="ECO:0007669"/>
    <property type="project" value="UniProtKB-SubCell"/>
</dbReference>
<evidence type="ECO:0000256" key="22">
    <source>
        <dbReference type="SAM" id="MobiDB-lite"/>
    </source>
</evidence>
<comment type="subcellular location">
    <subcellularLocation>
        <location evidence="1">Cytoplasm</location>
    </subcellularLocation>
    <subcellularLocation>
        <location evidence="2 21">Endoplasmic reticulum membrane</location>
        <topology evidence="2 21">Single-pass type II membrane protein</topology>
    </subcellularLocation>
</comment>
<evidence type="ECO:0000259" key="23">
    <source>
        <dbReference type="PROSITE" id="PS51366"/>
    </source>
</evidence>
<dbReference type="Gene3D" id="2.70.98.110">
    <property type="entry name" value="Glycosyl hydrolase family 63, N-terminal domain"/>
    <property type="match status" value="1"/>
</dbReference>
<dbReference type="FunFam" id="2.70.98.110:FF:000001">
    <property type="entry name" value="Mannosyl-oligosaccharide glucosidase"/>
    <property type="match status" value="1"/>
</dbReference>
<comment type="catalytic activity">
    <reaction evidence="18">
        <text>N(4)-(alpha-D-Glc-(1-&gt;2)-alpha-D-Glc-(1-&gt;3)-alpha-D-Glc-(1-&gt;3)-alpha-D-Man-(1-&gt;2)-alpha-D-Man-(1-&gt;2)-alpha-D-Man-(1-&gt;3)-[alpha-D-Man-(1-&gt;2)-alpha-D-Man-(1-&gt;3)-[alpha-D-Man-(1-&gt;2)-alpha-D-Man-(1-&gt;6)]-alpha-D-Man-(1-&gt;6)]-beta-D-Man-(1-&gt;4)-beta-D-GlcNAc-(1-&gt;4)-beta-D-GlcNAc)-L-asparaginyl-[protein] + H2O = N(4)-(alpha-D-Glc-(1-&gt;3)-alpha-D-Glc-(1-&gt;3)-alpha-D-Man-(1-&gt;2)-alpha-D-Man-(1-&gt;2)-alpha-D-Man-(1-&gt;3)-[alpha-D-Man-(1-&gt;2)-alpha-D-Man-(1-&gt;3)-[alpha-D-Man-(1-&gt;2)-alpha-D-Man-(1-&gt;6)]-alpha-D-Man-(1-&gt;6)]-beta-D-Man-(1-&gt;4)-beta-D-GlcNAc-(1-&gt;4)-beta-D-GlcNAc)-L-asparaginyl-[protein] + beta-D-glucose</text>
        <dbReference type="Rhea" id="RHEA:55988"/>
        <dbReference type="Rhea" id="RHEA-COMP:12806"/>
        <dbReference type="Rhea" id="RHEA-COMP:14355"/>
        <dbReference type="ChEBI" id="CHEBI:15377"/>
        <dbReference type="ChEBI" id="CHEBI:15903"/>
        <dbReference type="ChEBI" id="CHEBI:59082"/>
        <dbReference type="ChEBI" id="CHEBI:132537"/>
        <dbReference type="EC" id="3.2.1.106"/>
    </reaction>
    <physiologicalReaction direction="left-to-right" evidence="18">
        <dbReference type="Rhea" id="RHEA:55989"/>
    </physiologicalReaction>
</comment>
<dbReference type="Pfam" id="PF02847">
    <property type="entry name" value="MA3"/>
    <property type="match status" value="2"/>
</dbReference>
<feature type="domain" description="MI" evidence="23">
    <location>
        <begin position="164"/>
        <end position="285"/>
    </location>
</feature>
<dbReference type="InterPro" id="IPR031631">
    <property type="entry name" value="Glyco_hydro_63N"/>
</dbReference>
<keyword evidence="15" id="KW-0539">Nucleus</keyword>
<comment type="caution">
    <text evidence="24">The sequence shown here is derived from an EMBL/GenBank/DDBJ whole genome shotgun (WGS) entry which is preliminary data.</text>
</comment>
<keyword evidence="12 21" id="KW-1133">Transmembrane helix</keyword>
<dbReference type="InterPro" id="IPR031335">
    <property type="entry name" value="Glyco_hydro_63_C"/>
</dbReference>
<protein>
    <recommendedName>
        <fullName evidence="20 21">Mannosyl-oligosaccharide glucosidase</fullName>
        <ecNumber evidence="17 21">3.2.1.106</ecNumber>
    </recommendedName>
</protein>
<evidence type="ECO:0000256" key="18">
    <source>
        <dbReference type="ARBA" id="ARBA00052596"/>
    </source>
</evidence>
<proteinExistence type="inferred from homology"/>
<comment type="function">
    <text evidence="19">In the context of N-glycan degradation, cleaves the distal alpha 1,2-linked glucose residue from the Glc(3)Man(9)GlcNAc(2) oligosaccharide precursor in a highly specific manner.</text>
</comment>
<keyword evidence="11" id="KW-0735">Signal-anchor</keyword>
<evidence type="ECO:0000256" key="12">
    <source>
        <dbReference type="ARBA" id="ARBA00022989"/>
    </source>
</evidence>
<evidence type="ECO:0000256" key="3">
    <source>
        <dbReference type="ARBA" id="ARBA00004740"/>
    </source>
</evidence>
<dbReference type="EC" id="3.2.1.106" evidence="17 21"/>
<evidence type="ECO:0000256" key="17">
    <source>
        <dbReference type="ARBA" id="ARBA00038888"/>
    </source>
</evidence>
<evidence type="ECO:0000256" key="21">
    <source>
        <dbReference type="RuleBase" id="RU368089"/>
    </source>
</evidence>
<keyword evidence="7 21" id="KW-0812">Transmembrane</keyword>
<keyword evidence="8" id="KW-0677">Repeat</keyword>
<organism evidence="24 25">
    <name type="scientific">Coregonus suidteri</name>
    <dbReference type="NCBI Taxonomy" id="861788"/>
    <lineage>
        <taxon>Eukaryota</taxon>
        <taxon>Metazoa</taxon>
        <taxon>Chordata</taxon>
        <taxon>Craniata</taxon>
        <taxon>Vertebrata</taxon>
        <taxon>Euteleostomi</taxon>
        <taxon>Actinopterygii</taxon>
        <taxon>Neopterygii</taxon>
        <taxon>Teleostei</taxon>
        <taxon>Protacanthopterygii</taxon>
        <taxon>Salmoniformes</taxon>
        <taxon>Salmonidae</taxon>
        <taxon>Coregoninae</taxon>
        <taxon>Coregonus</taxon>
    </lineage>
</organism>
<dbReference type="GO" id="GO:0009311">
    <property type="term" value="P:oligosaccharide metabolic process"/>
    <property type="evidence" value="ECO:0007669"/>
    <property type="project" value="UniProtKB-UniRule"/>
</dbReference>
<dbReference type="GO" id="GO:0006487">
    <property type="term" value="P:protein N-linked glycosylation"/>
    <property type="evidence" value="ECO:0007669"/>
    <property type="project" value="UniProtKB-UniRule"/>
</dbReference>
<keyword evidence="14" id="KW-0325">Glycoprotein</keyword>
<dbReference type="SUPFAM" id="SSF48208">
    <property type="entry name" value="Six-hairpin glycosidases"/>
    <property type="match status" value="1"/>
</dbReference>
<dbReference type="InterPro" id="IPR012341">
    <property type="entry name" value="6hp_glycosidase-like_sf"/>
</dbReference>
<keyword evidence="25" id="KW-1185">Reference proteome</keyword>
<evidence type="ECO:0000256" key="13">
    <source>
        <dbReference type="ARBA" id="ARBA00023136"/>
    </source>
</evidence>
<evidence type="ECO:0000256" key="16">
    <source>
        <dbReference type="ARBA" id="ARBA00023295"/>
    </source>
</evidence>
<dbReference type="GO" id="GO:0004573">
    <property type="term" value="F:Glc3Man9GlcNAc2 oligosaccharide glucosidase activity"/>
    <property type="evidence" value="ECO:0007669"/>
    <property type="project" value="UniProtKB-UniRule"/>
</dbReference>
<evidence type="ECO:0000256" key="19">
    <source>
        <dbReference type="ARBA" id="ARBA00054325"/>
    </source>
</evidence>
<dbReference type="InterPro" id="IPR016024">
    <property type="entry name" value="ARM-type_fold"/>
</dbReference>
<dbReference type="PROSITE" id="PS51366">
    <property type="entry name" value="MI"/>
    <property type="match status" value="2"/>
</dbReference>
<evidence type="ECO:0000256" key="1">
    <source>
        <dbReference type="ARBA" id="ARBA00004496"/>
    </source>
</evidence>
<dbReference type="Gene3D" id="1.25.40.180">
    <property type="match status" value="2"/>
</dbReference>
<evidence type="ECO:0000256" key="4">
    <source>
        <dbReference type="ARBA" id="ARBA00005497"/>
    </source>
</evidence>
<gene>
    <name evidence="24" type="ORF">J4Q44_G00043520</name>
</gene>
<evidence type="ECO:0000256" key="7">
    <source>
        <dbReference type="ARBA" id="ARBA00022692"/>
    </source>
</evidence>
<dbReference type="PANTHER" id="PTHR10412">
    <property type="entry name" value="MANNOSYL-OLIGOSACCHARIDE GLUCOSIDASE"/>
    <property type="match status" value="1"/>
</dbReference>
<evidence type="ECO:0000256" key="5">
    <source>
        <dbReference type="ARBA" id="ARBA00010833"/>
    </source>
</evidence>
<evidence type="ECO:0000313" key="25">
    <source>
        <dbReference type="Proteomes" id="UP001356427"/>
    </source>
</evidence>
<comment type="pathway">
    <text evidence="3">Glycan metabolism; N-glycan degradation.</text>
</comment>
<dbReference type="InterPro" id="IPR004888">
    <property type="entry name" value="Glycoside_hydrolase_63"/>
</dbReference>
<keyword evidence="6" id="KW-0963">Cytoplasm</keyword>
<dbReference type="InterPro" id="IPR008928">
    <property type="entry name" value="6-hairpin_glycosidase_sf"/>
</dbReference>
<feature type="region of interest" description="Disordered" evidence="22">
    <location>
        <begin position="20"/>
        <end position="120"/>
    </location>
</feature>
<accession>A0AAN8R1K3</accession>
<evidence type="ECO:0000256" key="8">
    <source>
        <dbReference type="ARBA" id="ARBA00022737"/>
    </source>
</evidence>
<dbReference type="Gene3D" id="1.50.10.10">
    <property type="match status" value="1"/>
</dbReference>
<dbReference type="SUPFAM" id="SSF48371">
    <property type="entry name" value="ARM repeat"/>
    <property type="match status" value="2"/>
</dbReference>
<feature type="domain" description="MI" evidence="23">
    <location>
        <begin position="324"/>
        <end position="449"/>
    </location>
</feature>
<evidence type="ECO:0000256" key="15">
    <source>
        <dbReference type="ARBA" id="ARBA00023242"/>
    </source>
</evidence>
<evidence type="ECO:0000256" key="10">
    <source>
        <dbReference type="ARBA" id="ARBA00022824"/>
    </source>
</evidence>
<feature type="compositionally biased region" description="Basic residues" evidence="22">
    <location>
        <begin position="59"/>
        <end position="70"/>
    </location>
</feature>
<dbReference type="Pfam" id="PF03200">
    <property type="entry name" value="Glyco_hydro_63"/>
    <property type="match status" value="1"/>
</dbReference>
<evidence type="ECO:0000256" key="9">
    <source>
        <dbReference type="ARBA" id="ARBA00022801"/>
    </source>
</evidence>
<comment type="similarity">
    <text evidence="5 21">Belongs to the glycosyl hydrolase 63 family.</text>
</comment>
<dbReference type="InterPro" id="IPR038518">
    <property type="entry name" value="Glyco_hydro_63N_sf"/>
</dbReference>
<keyword evidence="13 21" id="KW-0472">Membrane</keyword>
<dbReference type="EMBL" id="JAGTTL010000003">
    <property type="protein sequence ID" value="KAK6325010.1"/>
    <property type="molecule type" value="Genomic_DNA"/>
</dbReference>
<keyword evidence="9 21" id="KW-0378">Hydrolase</keyword>
<dbReference type="FunFam" id="1.50.10.10:FF:000009">
    <property type="entry name" value="mannosyl-oligosaccharide glucosidase"/>
    <property type="match status" value="1"/>
</dbReference>
<sequence length="1344" mass="152860">MSTEVETWTTVQKHDGVLSFDDDVEVDHPYGDEDEAALEAEVNGNWTPQEKALHEARLKAKAKRRVRKSSSRSESLSESLSGELADGDSHSPKGKVPVPNDRKSRTGKGRGLPKKGGAGGKGVWGAAGMVYEVEEPDVKDPNYDEVAQGDTVYATVVPELDERELEKTINPIVQEYFEHGDTKEVQMLLKELNLGHHKYEFSSLAVSLSLEGKASHRELTSRLLRDLVGKELSESDMARAFDKILKELPDLMLDTPEAPQMLGQFIARAIADHALPMAFLDRYKGKVDCDHARAALDRAAVLLSMKREMVRLDNVWGVGGGLRPVKHLVKEALIEWVFAGLQRTHTACQNRSSLEVPHFHHELVYEAVVMVLESKGDTAIKMMCKLLQAFWKIGLITVDQMNRGFQRVYDELPEINLDVPHAHSIMESFTDLCYQESVITKQLRDSCPSRGRKRFVSEGDGGLIKIYGREPGSNANYVQLIFCPFERTNPTDNWQTGRMGRQRKRVVTGEADPPPTRKDEKPATLQRKEKKKKLDIGKIFINISIGLCIFSLIWFFYALYMRSSLAKRVVTLHHSPPVLDANSTSAEVSPERFWGSYRPQVYFGMKTRSPRSVVTGMMWMRQFSEVDVNLRHTCEQGDRLQGYGWLMHDGLSFGVQEIHDSDFTLTTEFVKRMGGEHGGDWTWRITAKQHSSAPHAPVISLMFYAAADTQGSLEAHVEERNRLGSITGFSEELGNFKITFRKPVAGESSSAKYASYNYLQTVSPGLERLTDIVRNSLNRRFVYSPPNGEKRQYIAVDTYKPPHQQHQQKPADPRKESDFVLHQVTVQTPFQIEVLFESGSFHDRPNQLSAAAMTEELEKRKAAFDAKFEKTFGLQAKGLGQAQVKFSKAALSNMLGGMGYFYGQSVVQSVYNEYPLLYPEGALFTAVPSRSFFPRGFLWDEGFHQLLLSKWDPQVTREATAHWLDLVNMEGWIPREQILGDEARSKVPAEFVVQRNENANPPTLFLALQKLVEQLQANPDAESSQPTLPFLRRLYPRLQTWFEWYNTTQTGPLPNSYRWRGRDKDTNLFLNPKTLTSGLDDYPRASHPSAEERHVDLHCWMALASGIMASVARLLGEPHQEYERTHQKLSDNGLLDELHWSDQLRSFSDYGNHTQAVSLQQEKVYVPPGQPRHQFPVARLVRSVRRAPKPQFVNALGYISLFPFLLHVLTPDSPKLEHIFRDMRDVDKLWTPYGLRSLSRADPLYMKRNTEHDAPYWRGPIWININYLAVRALHHYSNTDGPYQEKAAALYQELRTNIMNNVYRQYAETGYIWEQYNDSTGKGQGSHPFTGWSALTVLIMAEQY</sequence>
<evidence type="ECO:0000256" key="20">
    <source>
        <dbReference type="ARBA" id="ARBA00073940"/>
    </source>
</evidence>
<evidence type="ECO:0000313" key="24">
    <source>
        <dbReference type="EMBL" id="KAK6325010.1"/>
    </source>
</evidence>
<feature type="region of interest" description="Disordered" evidence="22">
    <location>
        <begin position="493"/>
        <end position="528"/>
    </location>
</feature>
<evidence type="ECO:0000256" key="6">
    <source>
        <dbReference type="ARBA" id="ARBA00022490"/>
    </source>
</evidence>
<feature type="compositionally biased region" description="Low complexity" evidence="22">
    <location>
        <begin position="72"/>
        <end position="84"/>
    </location>
</feature>
<reference evidence="24 25" key="1">
    <citation type="submission" date="2021-04" db="EMBL/GenBank/DDBJ databases">
        <authorList>
            <person name="De Guttry C."/>
            <person name="Zahm M."/>
            <person name="Klopp C."/>
            <person name="Cabau C."/>
            <person name="Louis A."/>
            <person name="Berthelot C."/>
            <person name="Parey E."/>
            <person name="Roest Crollius H."/>
            <person name="Montfort J."/>
            <person name="Robinson-Rechavi M."/>
            <person name="Bucao C."/>
            <person name="Bouchez O."/>
            <person name="Gislard M."/>
            <person name="Lluch J."/>
            <person name="Milhes M."/>
            <person name="Lampietro C."/>
            <person name="Lopez Roques C."/>
            <person name="Donnadieu C."/>
            <person name="Braasch I."/>
            <person name="Desvignes T."/>
            <person name="Postlethwait J."/>
            <person name="Bobe J."/>
            <person name="Wedekind C."/>
            <person name="Guiguen Y."/>
        </authorList>
    </citation>
    <scope>NUCLEOTIDE SEQUENCE [LARGE SCALE GENOMIC DNA]</scope>
    <source>
        <strain evidence="24">Cs_M1</strain>
        <tissue evidence="24">Blood</tissue>
    </source>
</reference>
<dbReference type="InterPro" id="IPR003891">
    <property type="entry name" value="Initiation_fac_eIF4g_MI"/>
</dbReference>
<dbReference type="SMART" id="SM00544">
    <property type="entry name" value="MA3"/>
    <property type="match status" value="2"/>
</dbReference>
<dbReference type="Proteomes" id="UP001356427">
    <property type="component" value="Unassembled WGS sequence"/>
</dbReference>
<feature type="transmembrane region" description="Helical" evidence="21">
    <location>
        <begin position="539"/>
        <end position="560"/>
    </location>
</feature>
<name>A0AAN8R1K3_9TELE</name>
<evidence type="ECO:0000256" key="14">
    <source>
        <dbReference type="ARBA" id="ARBA00023180"/>
    </source>
</evidence>
<dbReference type="FunFam" id="1.25.40.180:FF:000009">
    <property type="entry name" value="programmed cell death protein 4"/>
    <property type="match status" value="1"/>
</dbReference>
<dbReference type="Pfam" id="PF16923">
    <property type="entry name" value="Glyco_hydro_63N"/>
    <property type="match status" value="1"/>
</dbReference>
<evidence type="ECO:0000256" key="2">
    <source>
        <dbReference type="ARBA" id="ARBA00004648"/>
    </source>
</evidence>
<dbReference type="PANTHER" id="PTHR10412:SF11">
    <property type="entry name" value="MANNOSYL-OLIGOSACCHARIDE GLUCOSIDASE"/>
    <property type="match status" value="1"/>
</dbReference>
<evidence type="ECO:0000256" key="11">
    <source>
        <dbReference type="ARBA" id="ARBA00022968"/>
    </source>
</evidence>
<keyword evidence="10 21" id="KW-0256">Endoplasmic reticulum</keyword>
<comment type="function">
    <text evidence="21">Cleaves the distal alpha 1,2-linked glucose residue from the Glc(3)Man(9)GlcNAc(2) oligosaccharide precursor.</text>
</comment>